<evidence type="ECO:0000313" key="1">
    <source>
        <dbReference type="EMBL" id="RDU68181.1"/>
    </source>
</evidence>
<keyword evidence="2" id="KW-1185">Reference proteome</keyword>
<protein>
    <submittedName>
        <fullName evidence="1">DNA polymerase III subunit delta</fullName>
    </submittedName>
</protein>
<dbReference type="SUPFAM" id="SSF52540">
    <property type="entry name" value="P-loop containing nucleoside triphosphate hydrolases"/>
    <property type="match status" value="1"/>
</dbReference>
<evidence type="ECO:0000313" key="2">
    <source>
        <dbReference type="Proteomes" id="UP000257067"/>
    </source>
</evidence>
<dbReference type="EMBL" id="NXLU01000010">
    <property type="protein sequence ID" value="RDU68181.1"/>
    <property type="molecule type" value="Genomic_DNA"/>
</dbReference>
<dbReference type="Pfam" id="PF13177">
    <property type="entry name" value="DNA_pol3_delta2"/>
    <property type="match status" value="1"/>
</dbReference>
<dbReference type="NCBIfam" id="NF006296">
    <property type="entry name" value="PRK08485.1"/>
    <property type="match status" value="1"/>
</dbReference>
<proteinExistence type="predicted"/>
<dbReference type="InterPro" id="IPR027417">
    <property type="entry name" value="P-loop_NTPase"/>
</dbReference>
<accession>A0A3D8IUE3</accession>
<dbReference type="OrthoDB" id="9811073at2"/>
<organism evidence="1 2">
    <name type="scientific">Helicobacter cholecystus</name>
    <dbReference type="NCBI Taxonomy" id="45498"/>
    <lineage>
        <taxon>Bacteria</taxon>
        <taxon>Pseudomonadati</taxon>
        <taxon>Campylobacterota</taxon>
        <taxon>Epsilonproteobacteria</taxon>
        <taxon>Campylobacterales</taxon>
        <taxon>Helicobacteraceae</taxon>
        <taxon>Helicobacter</taxon>
    </lineage>
</organism>
<sequence>MGEIYLTQNADEVLDELGIAKENLRIFECEEFKIADAKEVIAEAYICSTEEKFIALIGKTFNKEAQNALLKVLEEPPSHIHFLIFVPYKNTLIPTIRSRMKVINKTQYTPLQPINLDIHHLTYAKIYEFLQSLGHLSRVQSQEVIERLFIAIEQSGVSLQKEELDFFDLALRANHHHEKLPIILAPILISLLGKRK</sequence>
<gene>
    <name evidence="1" type="ORF">CQA62_06310</name>
</gene>
<name>A0A3D8IUE3_9HELI</name>
<dbReference type="AlphaFoldDB" id="A0A3D8IUE3"/>
<reference evidence="1 2" key="1">
    <citation type="submission" date="2018-04" db="EMBL/GenBank/DDBJ databases">
        <title>Novel Campyloabacter and Helicobacter Species and Strains.</title>
        <authorList>
            <person name="Mannion A.J."/>
            <person name="Shen Z."/>
            <person name="Fox J.G."/>
        </authorList>
    </citation>
    <scope>NUCLEOTIDE SEQUENCE [LARGE SCALE GENOMIC DNA]</scope>
    <source>
        <strain evidence="1 2">ATCC 700242</strain>
    </source>
</reference>
<dbReference type="RefSeq" id="WP_104725007.1">
    <property type="nucleotide sequence ID" value="NZ_FZNE01000011.1"/>
</dbReference>
<dbReference type="Proteomes" id="UP000257067">
    <property type="component" value="Unassembled WGS sequence"/>
</dbReference>
<dbReference type="Gene3D" id="3.40.50.300">
    <property type="entry name" value="P-loop containing nucleotide triphosphate hydrolases"/>
    <property type="match status" value="1"/>
</dbReference>
<comment type="caution">
    <text evidence="1">The sequence shown here is derived from an EMBL/GenBank/DDBJ whole genome shotgun (WGS) entry which is preliminary data.</text>
</comment>